<proteinExistence type="predicted"/>
<feature type="domain" description="NADP-dependent oxidoreductase" evidence="1">
    <location>
        <begin position="15"/>
        <end position="317"/>
    </location>
</feature>
<dbReference type="EMBL" id="CP007174">
    <property type="protein sequence ID" value="AIF83317.1"/>
    <property type="molecule type" value="Genomic_DNA"/>
</dbReference>
<dbReference type="STRING" id="1459636.NTE_01247"/>
<dbReference type="RefSeq" id="WP_148700106.1">
    <property type="nucleotide sequence ID" value="NZ_CP007174.1"/>
</dbReference>
<gene>
    <name evidence="2" type="ORF">NTE_01247</name>
</gene>
<dbReference type="HOGENOM" id="CLU_023205_2_3_2"/>
<dbReference type="Pfam" id="PF00248">
    <property type="entry name" value="Aldo_ket_red"/>
    <property type="match status" value="1"/>
</dbReference>
<dbReference type="AlphaFoldDB" id="A0A075MR78"/>
<dbReference type="Proteomes" id="UP000028194">
    <property type="component" value="Chromosome"/>
</dbReference>
<dbReference type="Gene3D" id="3.20.20.100">
    <property type="entry name" value="NADP-dependent oxidoreductase domain"/>
    <property type="match status" value="1"/>
</dbReference>
<evidence type="ECO:0000313" key="2">
    <source>
        <dbReference type="EMBL" id="AIF83317.1"/>
    </source>
</evidence>
<dbReference type="PANTHER" id="PTHR43312">
    <property type="entry name" value="D-THREO-ALDOSE 1-DEHYDROGENASE"/>
    <property type="match status" value="1"/>
</dbReference>
<name>A0A075MR78_9ARCH</name>
<reference evidence="2 3" key="1">
    <citation type="journal article" date="2014" name="PLoS ONE">
        <title>Genome Sequence of Candidatus Nitrososphaera evergladensis from Group I.1b Enriched from Everglades Soil Reveals Novel Genomic Features of the Ammonia-Oxidizing Archaea.</title>
        <authorList>
            <person name="Zhalnina K.V."/>
            <person name="Dias R."/>
            <person name="Leonard M.T."/>
            <person name="Dorr de Quadros P."/>
            <person name="Camargo F.A."/>
            <person name="Drew J.C."/>
            <person name="Farmerie W.G."/>
            <person name="Daroub S.H."/>
            <person name="Triplett E.W."/>
        </authorList>
    </citation>
    <scope>NUCLEOTIDE SEQUENCE [LARGE SCALE GENOMIC DNA]</scope>
    <source>
        <strain evidence="2 3">SR1</strain>
    </source>
</reference>
<dbReference type="PANTHER" id="PTHR43312:SF1">
    <property type="entry name" value="NADP-DEPENDENT OXIDOREDUCTASE DOMAIN-CONTAINING PROTEIN"/>
    <property type="match status" value="1"/>
</dbReference>
<evidence type="ECO:0000259" key="1">
    <source>
        <dbReference type="Pfam" id="PF00248"/>
    </source>
</evidence>
<evidence type="ECO:0000313" key="3">
    <source>
        <dbReference type="Proteomes" id="UP000028194"/>
    </source>
</evidence>
<sequence>MKYRRLGKSDLKVSEIGFGAWTIGLDWWGKKIDDAEAIRMLKKAYDVGINFYETADMYGKGKSERLMGEAFKDMRNEVVYSTKWGYDLYGAEQVGHQELPQKHDPEFLQVALKKSLERLQTDYVDVYSLHNPKMDAIQNDELFASLDDLVKKGTIKSHGVALGPAIGWRDEGLFSITNRNVTCVQTVYNVLEQDPGRDLMKAAAQNDVGIMVRVPDASGLLTGKVTADTKFDKNDHRSFRKQEFIKEAMQKIDNMKPLASNKGWNITELAIKFILSQQQISVVLPTMVSIEEIEMFATISDGKYLSASEAAQLEEMYEKNFYVKPSVASS</sequence>
<dbReference type="SUPFAM" id="SSF51430">
    <property type="entry name" value="NAD(P)-linked oxidoreductase"/>
    <property type="match status" value="1"/>
</dbReference>
<dbReference type="InterPro" id="IPR036812">
    <property type="entry name" value="NAD(P)_OxRdtase_dom_sf"/>
</dbReference>
<dbReference type="InterPro" id="IPR053135">
    <property type="entry name" value="AKR2_Oxidoreductase"/>
</dbReference>
<keyword evidence="3" id="KW-1185">Reference proteome</keyword>
<dbReference type="CDD" id="cd19086">
    <property type="entry name" value="AKR_AKR11C1"/>
    <property type="match status" value="1"/>
</dbReference>
<dbReference type="InterPro" id="IPR023210">
    <property type="entry name" value="NADP_OxRdtase_dom"/>
</dbReference>
<dbReference type="OrthoDB" id="28487at2157"/>
<dbReference type="KEGG" id="nev:NTE_01247"/>
<accession>A0A075MR78</accession>
<dbReference type="GeneID" id="41597053"/>
<organism evidence="2 3">
    <name type="scientific">Candidatus Nitrososphaera evergladensis SR1</name>
    <dbReference type="NCBI Taxonomy" id="1459636"/>
    <lineage>
        <taxon>Archaea</taxon>
        <taxon>Nitrososphaerota</taxon>
        <taxon>Nitrososphaeria</taxon>
        <taxon>Nitrososphaerales</taxon>
        <taxon>Nitrososphaeraceae</taxon>
        <taxon>Nitrososphaera</taxon>
    </lineage>
</organism>
<dbReference type="eggNOG" id="arCOG01617">
    <property type="taxonomic scope" value="Archaea"/>
</dbReference>
<protein>
    <submittedName>
        <fullName evidence="2">Putative oxidoreductase, aryl-alcohol dehydrogenase like protein</fullName>
    </submittedName>
</protein>